<evidence type="ECO:0000313" key="7">
    <source>
        <dbReference type="Proteomes" id="UP000234323"/>
    </source>
</evidence>
<dbReference type="InterPro" id="IPR013946">
    <property type="entry name" value="NCA2-like"/>
</dbReference>
<keyword evidence="7" id="KW-1185">Reference proteome</keyword>
<evidence type="ECO:0000256" key="5">
    <source>
        <dbReference type="ARBA" id="ARBA00023136"/>
    </source>
</evidence>
<comment type="subcellular location">
    <subcellularLocation>
        <location evidence="1">Mitochondrion membrane</location>
        <topology evidence="1">Multi-pass membrane protein</topology>
    </subcellularLocation>
</comment>
<dbReference type="EMBL" id="LLXI01000461">
    <property type="protein sequence ID" value="PKY46528.1"/>
    <property type="molecule type" value="Genomic_DNA"/>
</dbReference>
<dbReference type="VEuPathDB" id="FungiDB:RhiirFUN_020142"/>
<dbReference type="Proteomes" id="UP000234323">
    <property type="component" value="Unassembled WGS sequence"/>
</dbReference>
<organism evidence="6 7">
    <name type="scientific">Rhizophagus irregularis</name>
    <dbReference type="NCBI Taxonomy" id="588596"/>
    <lineage>
        <taxon>Eukaryota</taxon>
        <taxon>Fungi</taxon>
        <taxon>Fungi incertae sedis</taxon>
        <taxon>Mucoromycota</taxon>
        <taxon>Glomeromycotina</taxon>
        <taxon>Glomeromycetes</taxon>
        <taxon>Glomerales</taxon>
        <taxon>Glomeraceae</taxon>
        <taxon>Rhizophagus</taxon>
    </lineage>
</organism>
<reference evidence="6 7" key="1">
    <citation type="submission" date="2015-10" db="EMBL/GenBank/DDBJ databases">
        <title>Genome analyses suggest a sexual origin of heterokaryosis in a supposedly ancient asexual fungus.</title>
        <authorList>
            <person name="Ropars J."/>
            <person name="Sedzielewska K."/>
            <person name="Noel J."/>
            <person name="Charron P."/>
            <person name="Farinelli L."/>
            <person name="Marton T."/>
            <person name="Kruger M."/>
            <person name="Pelin A."/>
            <person name="Brachmann A."/>
            <person name="Corradi N."/>
        </authorList>
    </citation>
    <scope>NUCLEOTIDE SEQUENCE [LARGE SCALE GENOMIC DNA]</scope>
    <source>
        <strain evidence="6 7">A4</strain>
    </source>
</reference>
<keyword evidence="4" id="KW-0496">Mitochondrion</keyword>
<dbReference type="VEuPathDB" id="FungiDB:RhiirA1_451490"/>
<dbReference type="PANTHER" id="PTHR28234:SF1">
    <property type="entry name" value="NUCLEAR CONTROL OF ATPASE PROTEIN 2"/>
    <property type="match status" value="1"/>
</dbReference>
<gene>
    <name evidence="6" type="ORF">RhiirA4_461417</name>
</gene>
<keyword evidence="3" id="KW-1133">Transmembrane helix</keyword>
<dbReference type="AlphaFoldDB" id="A0A2I1GIT1"/>
<accession>A0A2I1GIT1</accession>
<keyword evidence="5" id="KW-0472">Membrane</keyword>
<comment type="caution">
    <text evidence="6">The sequence shown here is derived from an EMBL/GenBank/DDBJ whole genome shotgun (WGS) entry which is preliminary data.</text>
</comment>
<dbReference type="GO" id="GO:0005741">
    <property type="term" value="C:mitochondrial outer membrane"/>
    <property type="evidence" value="ECO:0007669"/>
    <property type="project" value="TreeGrafter"/>
</dbReference>
<name>A0A2I1GIT1_9GLOM</name>
<dbReference type="VEuPathDB" id="FungiDB:FUN_013329"/>
<protein>
    <submittedName>
        <fullName evidence="6">NCA2-domain-containing protein</fullName>
    </submittedName>
</protein>
<dbReference type="PANTHER" id="PTHR28234">
    <property type="entry name" value="NUCLEAR CONTROL OF ATPASE PROTEIN 2"/>
    <property type="match status" value="1"/>
</dbReference>
<evidence type="ECO:0000313" key="6">
    <source>
        <dbReference type="EMBL" id="PKY46528.1"/>
    </source>
</evidence>
<proteinExistence type="predicted"/>
<evidence type="ECO:0000256" key="1">
    <source>
        <dbReference type="ARBA" id="ARBA00004225"/>
    </source>
</evidence>
<dbReference type="Pfam" id="PF08637">
    <property type="entry name" value="NCA2"/>
    <property type="match status" value="1"/>
</dbReference>
<sequence>MNFVQERVKELQEDLDSLFQSLSSDSVKENVFRLLRRSTVFQIDLASSQTSSISDVSLDNDIGTERAEVLRKAIDSVQLDKGDIPKMDFILNQLNMVEQGLHGNWKTATNDASFREDEELERGIIHLEWLFLAKMTISIYGKILENLLISTLPLSDDIHYWGELEGNKFWSLIHLFQSDLVVYASPLRIYSLSGAIFSTIRQQFQDVSSLYVRQPFSLGYMINLFPRYMHTRFLNAPLVSLIRYEIHYKKSMLTSLMEYQAACLGLLICEDKGFDFKKIAEEINGMTKEDRLNVNFCDIIAKKLINCIVLMERILNQATGFDVEKGEMPNINKIFDNVKFSDSPTSLLAFYTHLRSVIITHLPRYDEQFNRIISIYGTPSTLTRLWIPITISTVVAYKTRNHIYEEDFIKWFEEAKSTVVNFWSDWVWEPLIRMMDTIRHKERRLVLMGKDSLNSDLESLERMVLDFVRDQRQLNDEEIVNLTYRIRDGDLSMVLRVYEQELKSPFKSTVTGNLIRTLLIQVQKTKVDMELAMAALDKLLKSNELNFAFLALGPSLFVVYLFSTWIKNIWWNKGTWPGKVKGANVKMRESLRIVERLLVERLLEERDHLLASHPTPFATHGLVICHVHRLRTYAMYLPSKNNLRGRVLDDLRALDYPRMGVRQKVKTCERMWRCWGFLNSRDE</sequence>
<keyword evidence="2" id="KW-0812">Transmembrane</keyword>
<evidence type="ECO:0000256" key="2">
    <source>
        <dbReference type="ARBA" id="ARBA00022692"/>
    </source>
</evidence>
<evidence type="ECO:0000256" key="4">
    <source>
        <dbReference type="ARBA" id="ARBA00023128"/>
    </source>
</evidence>
<evidence type="ECO:0000256" key="3">
    <source>
        <dbReference type="ARBA" id="ARBA00022989"/>
    </source>
</evidence>